<keyword evidence="2" id="KW-1185">Reference proteome</keyword>
<dbReference type="AlphaFoldDB" id="A0A165LIQ9"/>
<protein>
    <submittedName>
        <fullName evidence="1">Uncharacterized protein</fullName>
    </submittedName>
</protein>
<accession>A0A165LIQ9</accession>
<name>A0A165LIQ9_EXIGL</name>
<dbReference type="EMBL" id="KV425924">
    <property type="protein sequence ID" value="KZV97896.1"/>
    <property type="molecule type" value="Genomic_DNA"/>
</dbReference>
<organism evidence="1 2">
    <name type="scientific">Exidia glandulosa HHB12029</name>
    <dbReference type="NCBI Taxonomy" id="1314781"/>
    <lineage>
        <taxon>Eukaryota</taxon>
        <taxon>Fungi</taxon>
        <taxon>Dikarya</taxon>
        <taxon>Basidiomycota</taxon>
        <taxon>Agaricomycotina</taxon>
        <taxon>Agaricomycetes</taxon>
        <taxon>Auriculariales</taxon>
        <taxon>Exidiaceae</taxon>
        <taxon>Exidia</taxon>
    </lineage>
</organism>
<evidence type="ECO:0000313" key="2">
    <source>
        <dbReference type="Proteomes" id="UP000077266"/>
    </source>
</evidence>
<reference evidence="1 2" key="1">
    <citation type="journal article" date="2016" name="Mol. Biol. Evol.">
        <title>Comparative Genomics of Early-Diverging Mushroom-Forming Fungi Provides Insights into the Origins of Lignocellulose Decay Capabilities.</title>
        <authorList>
            <person name="Nagy L.G."/>
            <person name="Riley R."/>
            <person name="Tritt A."/>
            <person name="Adam C."/>
            <person name="Daum C."/>
            <person name="Floudas D."/>
            <person name="Sun H."/>
            <person name="Yadav J.S."/>
            <person name="Pangilinan J."/>
            <person name="Larsson K.H."/>
            <person name="Matsuura K."/>
            <person name="Barry K."/>
            <person name="Labutti K."/>
            <person name="Kuo R."/>
            <person name="Ohm R.A."/>
            <person name="Bhattacharya S.S."/>
            <person name="Shirouzu T."/>
            <person name="Yoshinaga Y."/>
            <person name="Martin F.M."/>
            <person name="Grigoriev I.V."/>
            <person name="Hibbett D.S."/>
        </authorList>
    </citation>
    <scope>NUCLEOTIDE SEQUENCE [LARGE SCALE GENOMIC DNA]</scope>
    <source>
        <strain evidence="1 2">HHB12029</strain>
    </source>
</reference>
<sequence>MTEVSRFLAVTIRVCLSHPMDGVSRRKPRARLINQTVTFVHDPCCRRVGTHRISRSEASKVLRCTTRASTRGYRRPTVIINLERRAFGHSWKSFSPAERPTRHPRHAVSPSQLHISIVTD</sequence>
<evidence type="ECO:0000313" key="1">
    <source>
        <dbReference type="EMBL" id="KZV97896.1"/>
    </source>
</evidence>
<proteinExistence type="predicted"/>
<dbReference type="Proteomes" id="UP000077266">
    <property type="component" value="Unassembled WGS sequence"/>
</dbReference>
<gene>
    <name evidence="1" type="ORF">EXIGLDRAFT_337353</name>
</gene>
<dbReference type="InParanoid" id="A0A165LIQ9"/>